<dbReference type="EMBL" id="CP017813">
    <property type="protein sequence ID" value="APJ38135.1"/>
    <property type="molecule type" value="Genomic_DNA"/>
</dbReference>
<keyword evidence="2" id="KW-1185">Reference proteome</keyword>
<dbReference type="OrthoDB" id="401409at2"/>
<dbReference type="AlphaFoldDB" id="A0A1L4FR96"/>
<dbReference type="Proteomes" id="UP000184322">
    <property type="component" value="Chromosome"/>
</dbReference>
<gene>
    <name evidence="1" type="ORF">BLA55_00295</name>
</gene>
<evidence type="ECO:0000313" key="1">
    <source>
        <dbReference type="EMBL" id="APJ38135.1"/>
    </source>
</evidence>
<dbReference type="STRING" id="48003.BLA55_00295"/>
<accession>A0A1L4FR96</accession>
<proteinExistence type="predicted"/>
<sequence>MIGNKELLNKLELGLENPRFEIINEFNFDYIKRSKSANFRYNLDQEMSEIANLLCENKESFIELFNSINIKWLPNSDFIEVVQKDEDKFIVIEGNRRVAVLKIIANYDEYNQNIDKLFWKANPEFPS</sequence>
<dbReference type="KEGG" id="mpul:BLA55_00295"/>
<reference evidence="2" key="1">
    <citation type="submission" date="2016-10" db="EMBL/GenBank/DDBJ databases">
        <authorList>
            <person name="Beylefeld A."/>
            <person name="Abolnik C."/>
        </authorList>
    </citation>
    <scope>NUCLEOTIDE SEQUENCE [LARGE SCALE GENOMIC DNA]</scope>
    <source>
        <strain evidence="2">B359_6</strain>
    </source>
</reference>
<evidence type="ECO:0000313" key="2">
    <source>
        <dbReference type="Proteomes" id="UP000184322"/>
    </source>
</evidence>
<organism evidence="1 2">
    <name type="scientific">Mycoplasmopsis pullorum</name>
    <dbReference type="NCBI Taxonomy" id="48003"/>
    <lineage>
        <taxon>Bacteria</taxon>
        <taxon>Bacillati</taxon>
        <taxon>Mycoplasmatota</taxon>
        <taxon>Mycoplasmoidales</taxon>
        <taxon>Metamycoplasmataceae</taxon>
        <taxon>Mycoplasmopsis</taxon>
    </lineage>
</organism>
<name>A0A1L4FR96_9BACT</name>
<protein>
    <submittedName>
        <fullName evidence="1">Uncharacterized protein</fullName>
    </submittedName>
</protein>
<dbReference type="RefSeq" id="WP_073372140.1">
    <property type="nucleotide sequence ID" value="NZ_CP017813.1"/>
</dbReference>